<sequence>MAPLPRDLTDLKLAVALVLGVVAGVALSFMVDSDDERLAGMGADLRRLVDSAVELVFILIRGVLQYSPIGVLP</sequence>
<organism evidence="5 6">
    <name type="scientific">Nesterenkonia massiliensis</name>
    <dbReference type="NCBI Taxonomy" id="1232429"/>
    <lineage>
        <taxon>Bacteria</taxon>
        <taxon>Bacillati</taxon>
        <taxon>Actinomycetota</taxon>
        <taxon>Actinomycetes</taxon>
        <taxon>Micrococcales</taxon>
        <taxon>Micrococcaceae</taxon>
        <taxon>Nesterenkonia</taxon>
    </lineage>
</organism>
<evidence type="ECO:0000256" key="1">
    <source>
        <dbReference type="ARBA" id="ARBA00022692"/>
    </source>
</evidence>
<keyword evidence="6" id="KW-1185">Reference proteome</keyword>
<evidence type="ECO:0000256" key="3">
    <source>
        <dbReference type="ARBA" id="ARBA00023136"/>
    </source>
</evidence>
<evidence type="ECO:0000256" key="4">
    <source>
        <dbReference type="SAM" id="Phobius"/>
    </source>
</evidence>
<keyword evidence="2 4" id="KW-1133">Transmembrane helix</keyword>
<dbReference type="SUPFAM" id="SSF118215">
    <property type="entry name" value="Proton glutamate symport protein"/>
    <property type="match status" value="1"/>
</dbReference>
<proteinExistence type="predicted"/>
<name>A0ABT2HPU5_9MICC</name>
<comment type="caution">
    <text evidence="5">The sequence shown here is derived from an EMBL/GenBank/DDBJ whole genome shotgun (WGS) entry which is preliminary data.</text>
</comment>
<dbReference type="EMBL" id="JALXMO010000008">
    <property type="protein sequence ID" value="MCT1606701.1"/>
    <property type="molecule type" value="Genomic_DNA"/>
</dbReference>
<keyword evidence="1 4" id="KW-0812">Transmembrane</keyword>
<dbReference type="Proteomes" id="UP001205046">
    <property type="component" value="Unassembled WGS sequence"/>
</dbReference>
<evidence type="ECO:0000256" key="2">
    <source>
        <dbReference type="ARBA" id="ARBA00022989"/>
    </source>
</evidence>
<evidence type="ECO:0000313" key="6">
    <source>
        <dbReference type="Proteomes" id="UP001205046"/>
    </source>
</evidence>
<evidence type="ECO:0000313" key="5">
    <source>
        <dbReference type="EMBL" id="MCT1606701.1"/>
    </source>
</evidence>
<dbReference type="RefSeq" id="WP_260072799.1">
    <property type="nucleotide sequence ID" value="NZ_JALXMO010000008.1"/>
</dbReference>
<keyword evidence="3 4" id="KW-0472">Membrane</keyword>
<reference evidence="5 6" key="1">
    <citation type="submission" date="2022-04" db="EMBL/GenBank/DDBJ databases">
        <title>Human microbiome associated bacterial genomes.</title>
        <authorList>
            <person name="Sandstrom S."/>
            <person name="Salamzade R."/>
            <person name="Kalan L.R."/>
        </authorList>
    </citation>
    <scope>NUCLEOTIDE SEQUENCE [LARGE SCALE GENOMIC DNA]</scope>
    <source>
        <strain evidence="6">p3-SID767</strain>
    </source>
</reference>
<dbReference type="InterPro" id="IPR036458">
    <property type="entry name" value="Na:dicarbo_symporter_sf"/>
</dbReference>
<accession>A0ABT2HPU5</accession>
<protein>
    <submittedName>
        <fullName evidence="5">Uncharacterized protein</fullName>
    </submittedName>
</protein>
<gene>
    <name evidence="5" type="ORF">M3B43_05035</name>
</gene>
<feature type="transmembrane region" description="Helical" evidence="4">
    <location>
        <begin position="13"/>
        <end position="31"/>
    </location>
</feature>